<dbReference type="Proteomes" id="UP000014227">
    <property type="component" value="Chromosome I"/>
</dbReference>
<keyword evidence="1" id="KW-0647">Proteasome</keyword>
<dbReference type="PATRIC" id="fig|1303518.3.peg.2303"/>
<dbReference type="KEGG" id="ccz:CCALI_02216"/>
<protein>
    <submittedName>
        <fullName evidence="1">20S proteasome, alpha and beta subunits</fullName>
        <ecNumber evidence="1">3.4.25.1</ecNumber>
    </submittedName>
</protein>
<dbReference type="InterPro" id="IPR029055">
    <property type="entry name" value="Ntn_hydrolases_N"/>
</dbReference>
<dbReference type="GO" id="GO:0016787">
    <property type="term" value="F:hydrolase activity"/>
    <property type="evidence" value="ECO:0007669"/>
    <property type="project" value="UniProtKB-KW"/>
</dbReference>
<dbReference type="RefSeq" id="WP_016483544.1">
    <property type="nucleotide sequence ID" value="NC_021487.1"/>
</dbReference>
<dbReference type="EMBL" id="HF951689">
    <property type="protein sequence ID" value="CCW36023.1"/>
    <property type="molecule type" value="Genomic_DNA"/>
</dbReference>
<evidence type="ECO:0000313" key="1">
    <source>
        <dbReference type="EMBL" id="CCW36023.1"/>
    </source>
</evidence>
<keyword evidence="2" id="KW-1185">Reference proteome</keyword>
<dbReference type="Gene3D" id="3.60.20.10">
    <property type="entry name" value="Glutamine Phosphoribosylpyrophosphate, subunit 1, domain 1"/>
    <property type="match status" value="1"/>
</dbReference>
<organism evidence="1 2">
    <name type="scientific">Chthonomonas calidirosea (strain DSM 23976 / ICMP 18418 / T49)</name>
    <dbReference type="NCBI Taxonomy" id="1303518"/>
    <lineage>
        <taxon>Bacteria</taxon>
        <taxon>Bacillati</taxon>
        <taxon>Armatimonadota</taxon>
        <taxon>Chthonomonadia</taxon>
        <taxon>Chthonomonadales</taxon>
        <taxon>Chthonomonadaceae</taxon>
        <taxon>Chthonomonas</taxon>
    </lineage>
</organism>
<dbReference type="OrthoDB" id="9813225at2"/>
<name>S0EZ70_CHTCT</name>
<sequence length="265" mass="30488">MYTPFDINEAVAQRREFVEEGLRTGSPVVGLRYKGGLLLFTVRRAQRKIYEIYDRQMFSAIGRQSDIENVRLAAIQTAHQEGFERSPDDVSLHRLVGFALSPTLKRAFGDPMYIPIVIRALFAELGKSAKNDVFVTLNYDGEYRQTQDVAVIAGTQIAEDRMLERLEGTDPDQSLHEALERALLAWAAGMREALRGGRGIKTREEEEESERFRLIEEADSERAFLRDELKTGTIEAAVLERDVRRESRFRLLTEKEFEPLLREYR</sequence>
<reference evidence="2" key="1">
    <citation type="submission" date="2013-03" db="EMBL/GenBank/DDBJ databases">
        <title>Genome sequence of Chthonomonas calidirosea, the first sequenced genome from the Armatimonadetes phylum (formally candidate division OP10).</title>
        <authorList>
            <person name="Lee K.C.Y."/>
            <person name="Morgan X.C."/>
            <person name="Dunfield P.F."/>
            <person name="Tamas I."/>
            <person name="Houghton K.M."/>
            <person name="Vyssotski M."/>
            <person name="Ryan J.L.J."/>
            <person name="Lagutin K."/>
            <person name="McDonald I.R."/>
            <person name="Stott M.B."/>
        </authorList>
    </citation>
    <scope>NUCLEOTIDE SEQUENCE [LARGE SCALE GENOMIC DNA]</scope>
    <source>
        <strain evidence="2">DSM 23976 / ICMP 18418 / T49</strain>
    </source>
</reference>
<keyword evidence="1" id="KW-0378">Hydrolase</keyword>
<dbReference type="GO" id="GO:0005839">
    <property type="term" value="C:proteasome core complex"/>
    <property type="evidence" value="ECO:0007669"/>
    <property type="project" value="InterPro"/>
</dbReference>
<dbReference type="InterPro" id="IPR001353">
    <property type="entry name" value="Proteasome_sua/b"/>
</dbReference>
<proteinExistence type="predicted"/>
<dbReference type="AlphaFoldDB" id="S0EZ70"/>
<evidence type="ECO:0000313" key="2">
    <source>
        <dbReference type="Proteomes" id="UP000014227"/>
    </source>
</evidence>
<dbReference type="Pfam" id="PF00227">
    <property type="entry name" value="Proteasome"/>
    <property type="match status" value="1"/>
</dbReference>
<dbReference type="HOGENOM" id="CLU_086919_0_0_0"/>
<gene>
    <name evidence="1" type="ORF">CCALI_02216</name>
</gene>
<dbReference type="STRING" id="454171.CP488_01877"/>
<accession>S0EZ70</accession>
<dbReference type="eggNOG" id="COG0638">
    <property type="taxonomic scope" value="Bacteria"/>
</dbReference>
<dbReference type="GO" id="GO:0051603">
    <property type="term" value="P:proteolysis involved in protein catabolic process"/>
    <property type="evidence" value="ECO:0007669"/>
    <property type="project" value="InterPro"/>
</dbReference>
<dbReference type="EC" id="3.4.25.1" evidence="1"/>
<dbReference type="InParanoid" id="S0EZ70"/>
<dbReference type="SUPFAM" id="SSF56235">
    <property type="entry name" value="N-terminal nucleophile aminohydrolases (Ntn hydrolases)"/>
    <property type="match status" value="1"/>
</dbReference>